<keyword evidence="3" id="KW-0808">Transferase</keyword>
<evidence type="ECO:0000256" key="4">
    <source>
        <dbReference type="ARBA" id="ARBA00022691"/>
    </source>
</evidence>
<dbReference type="GO" id="GO:0032259">
    <property type="term" value="P:methylation"/>
    <property type="evidence" value="ECO:0007669"/>
    <property type="project" value="UniProtKB-KW"/>
</dbReference>
<protein>
    <recommendedName>
        <fullName evidence="1">site-specific DNA-methyltransferase (adenine-specific)</fullName>
        <ecNumber evidence="1">2.1.1.72</ecNumber>
    </recommendedName>
</protein>
<evidence type="ECO:0000256" key="6">
    <source>
        <dbReference type="ARBA" id="ARBA00047942"/>
    </source>
</evidence>
<dbReference type="EMBL" id="FNHE01000003">
    <property type="protein sequence ID" value="SDM10770.1"/>
    <property type="molecule type" value="Genomic_DNA"/>
</dbReference>
<organism evidence="8 9">
    <name type="scientific">Geodermatophilus siccatus</name>
    <dbReference type="NCBI Taxonomy" id="1137991"/>
    <lineage>
        <taxon>Bacteria</taxon>
        <taxon>Bacillati</taxon>
        <taxon>Actinomycetota</taxon>
        <taxon>Actinomycetes</taxon>
        <taxon>Geodermatophilales</taxon>
        <taxon>Geodermatophilaceae</taxon>
        <taxon>Geodermatophilus</taxon>
    </lineage>
</organism>
<comment type="catalytic activity">
    <reaction evidence="6">
        <text>a 2'-deoxyadenosine in DNA + S-adenosyl-L-methionine = an N(6)-methyl-2'-deoxyadenosine in DNA + S-adenosyl-L-homocysteine + H(+)</text>
        <dbReference type="Rhea" id="RHEA:15197"/>
        <dbReference type="Rhea" id="RHEA-COMP:12418"/>
        <dbReference type="Rhea" id="RHEA-COMP:12419"/>
        <dbReference type="ChEBI" id="CHEBI:15378"/>
        <dbReference type="ChEBI" id="CHEBI:57856"/>
        <dbReference type="ChEBI" id="CHEBI:59789"/>
        <dbReference type="ChEBI" id="CHEBI:90615"/>
        <dbReference type="ChEBI" id="CHEBI:90616"/>
        <dbReference type="EC" id="2.1.1.72"/>
    </reaction>
</comment>
<gene>
    <name evidence="8" type="ORF">SAMN05660642_01687</name>
</gene>
<dbReference type="STRING" id="1137991.SAMN05660642_01687"/>
<dbReference type="GO" id="GO:0008170">
    <property type="term" value="F:N-methyltransferase activity"/>
    <property type="evidence" value="ECO:0007669"/>
    <property type="project" value="InterPro"/>
</dbReference>
<dbReference type="InterPro" id="IPR029063">
    <property type="entry name" value="SAM-dependent_MTases_sf"/>
</dbReference>
<proteinExistence type="predicted"/>
<evidence type="ECO:0000256" key="5">
    <source>
        <dbReference type="ARBA" id="ARBA00022747"/>
    </source>
</evidence>
<dbReference type="InterPro" id="IPR051537">
    <property type="entry name" value="DNA_Adenine_Mtase"/>
</dbReference>
<keyword evidence="5" id="KW-0680">Restriction system</keyword>
<sequence>MLGGLASAVAGLGYTSRVLGQELNSELATVAAATLYLQGHRAEVRVADSLAEDSFADESIDLAVSQPPFNLSWERQEQRVRQRQSAEGWYRFGLPRKSDATWLFASRMLEKLRVPEAGGGRAIVFTALGALTADSSDSVRKAILAEDLLEAVVALPAGLSPSTNIQLYALIFANCKAASRRGKVQVINLRPYFETSRNRHTTQRELQGDAFDVLRNSLASVRDGMASRTLPTEYFLRRRVTVMLGGRRNDAALDNTRMTWDVEIPESQDSDEFLRERYGVPVGLTWELTEHVRARLETDSVFDPSRHRLKRWLREQAWDSTRLSALLARRPHVVEPGDPRSAEPLLMLPTNPDAASLGTDRGDGRGRVLALELAPGPVSPDFLVSWLNTGLGRESRRRAHVFASSGTVIAAVRTDNRSLLKLTDELIVPIPPPAVQQELAAAEARLTAVAGLADRARQELWEAPSRGKQVVSRFDALFDETLGTWASDLPYPVASAVWTLETRNTIDARHKQMFLVWEAYAAFTGTVVLSALAQDPVLREVEVPQLRDALANAAVSMERATLGTWNVITQRLTARFRDMLSSDDLDERARLLQIFGGPSHDSLARLLSPTVVRLLNDANAKRNEWAGHTGAAPERELRGHLDYLTARLEELRDEVGPAWRELLCVRAGDGRRRQGQIHQKVELAMGPSTPFRQSEIRVGELMDWGDLYLATDGCAQPLRLQHLLVMRESPDNARYACYFYNRMQGEMVRIVSYHLTDRSDVTEELEDVAAAVHDLLDTLPAE</sequence>
<evidence type="ECO:0000256" key="2">
    <source>
        <dbReference type="ARBA" id="ARBA00022603"/>
    </source>
</evidence>
<evidence type="ECO:0000313" key="8">
    <source>
        <dbReference type="EMBL" id="SDM10770.1"/>
    </source>
</evidence>
<keyword evidence="2 8" id="KW-0489">Methyltransferase</keyword>
<dbReference type="Proteomes" id="UP000198680">
    <property type="component" value="Unassembled WGS sequence"/>
</dbReference>
<dbReference type="GO" id="GO:0009007">
    <property type="term" value="F:site-specific DNA-methyltransferase (adenine-specific) activity"/>
    <property type="evidence" value="ECO:0007669"/>
    <property type="project" value="UniProtKB-EC"/>
</dbReference>
<name>A0A1G9QIS6_9ACTN</name>
<dbReference type="InterPro" id="IPR003356">
    <property type="entry name" value="DNA_methylase_A-5"/>
</dbReference>
<dbReference type="PANTHER" id="PTHR42933">
    <property type="entry name" value="SLR6095 PROTEIN"/>
    <property type="match status" value="1"/>
</dbReference>
<dbReference type="Pfam" id="PF02384">
    <property type="entry name" value="N6_Mtase"/>
    <property type="match status" value="1"/>
</dbReference>
<keyword evidence="9" id="KW-1185">Reference proteome</keyword>
<dbReference type="SUPFAM" id="SSF53335">
    <property type="entry name" value="S-adenosyl-L-methionine-dependent methyltransferases"/>
    <property type="match status" value="1"/>
</dbReference>
<keyword evidence="4" id="KW-0949">S-adenosyl-L-methionine</keyword>
<evidence type="ECO:0000259" key="7">
    <source>
        <dbReference type="Pfam" id="PF02384"/>
    </source>
</evidence>
<evidence type="ECO:0000256" key="1">
    <source>
        <dbReference type="ARBA" id="ARBA00011900"/>
    </source>
</evidence>
<accession>A0A1G9QIS6</accession>
<dbReference type="GO" id="GO:0003677">
    <property type="term" value="F:DNA binding"/>
    <property type="evidence" value="ECO:0007669"/>
    <property type="project" value="InterPro"/>
</dbReference>
<dbReference type="AlphaFoldDB" id="A0A1G9QIS6"/>
<feature type="domain" description="DNA methylase adenine-specific" evidence="7">
    <location>
        <begin position="18"/>
        <end position="204"/>
    </location>
</feature>
<dbReference type="CDD" id="cd02440">
    <property type="entry name" value="AdoMet_MTases"/>
    <property type="match status" value="1"/>
</dbReference>
<dbReference type="GO" id="GO:0009307">
    <property type="term" value="P:DNA restriction-modification system"/>
    <property type="evidence" value="ECO:0007669"/>
    <property type="project" value="UniProtKB-KW"/>
</dbReference>
<reference evidence="9" key="1">
    <citation type="submission" date="2016-10" db="EMBL/GenBank/DDBJ databases">
        <authorList>
            <person name="Varghese N."/>
            <person name="Submissions S."/>
        </authorList>
    </citation>
    <scope>NUCLEOTIDE SEQUENCE [LARGE SCALE GENOMIC DNA]</scope>
    <source>
        <strain evidence="9">DSM 45419</strain>
    </source>
</reference>
<dbReference type="PANTHER" id="PTHR42933:SF3">
    <property type="entry name" value="TYPE I RESTRICTION ENZYME MJAVIII METHYLASE SUBUNIT"/>
    <property type="match status" value="1"/>
</dbReference>
<evidence type="ECO:0000256" key="3">
    <source>
        <dbReference type="ARBA" id="ARBA00022679"/>
    </source>
</evidence>
<dbReference type="Gene3D" id="3.40.50.150">
    <property type="entry name" value="Vaccinia Virus protein VP39"/>
    <property type="match status" value="1"/>
</dbReference>
<dbReference type="EC" id="2.1.1.72" evidence="1"/>
<evidence type="ECO:0000313" key="9">
    <source>
        <dbReference type="Proteomes" id="UP000198680"/>
    </source>
</evidence>